<dbReference type="InterPro" id="IPR024704">
    <property type="entry name" value="SMC"/>
</dbReference>
<dbReference type="GO" id="GO:0005694">
    <property type="term" value="C:chromosome"/>
    <property type="evidence" value="ECO:0007669"/>
    <property type="project" value="InterPro"/>
</dbReference>
<dbReference type="NCBIfam" id="TIGR02168">
    <property type="entry name" value="SMC_prok_B"/>
    <property type="match status" value="1"/>
</dbReference>
<dbReference type="SUPFAM" id="SSF52540">
    <property type="entry name" value="P-loop containing nucleoside triphosphate hydrolases"/>
    <property type="match status" value="1"/>
</dbReference>
<accession>A0A2J8BA38</accession>
<dbReference type="GO" id="GO:0016887">
    <property type="term" value="F:ATP hydrolysis activity"/>
    <property type="evidence" value="ECO:0007669"/>
    <property type="project" value="InterPro"/>
</dbReference>
<evidence type="ECO:0000256" key="5">
    <source>
        <dbReference type="ARBA" id="ARBA00023125"/>
    </source>
</evidence>
<dbReference type="GO" id="GO:0005524">
    <property type="term" value="F:ATP binding"/>
    <property type="evidence" value="ECO:0007669"/>
    <property type="project" value="UniProtKB-UniRule"/>
</dbReference>
<dbReference type="Proteomes" id="UP000242958">
    <property type="component" value="Unassembled WGS sequence"/>
</dbReference>
<feature type="coiled-coil region" evidence="6">
    <location>
        <begin position="806"/>
        <end position="833"/>
    </location>
</feature>
<feature type="binding site" evidence="6">
    <location>
        <begin position="32"/>
        <end position="39"/>
    </location>
    <ligand>
        <name>ATP</name>
        <dbReference type="ChEBI" id="CHEBI:30616"/>
    </ligand>
</feature>
<dbReference type="CDD" id="cd03278">
    <property type="entry name" value="ABC_SMC_barmotin"/>
    <property type="match status" value="1"/>
</dbReference>
<dbReference type="SMART" id="SM00968">
    <property type="entry name" value="SMC_hinge"/>
    <property type="match status" value="1"/>
</dbReference>
<dbReference type="PIRSF" id="PIRSF005719">
    <property type="entry name" value="SMC"/>
    <property type="match status" value="1"/>
</dbReference>
<evidence type="ECO:0000313" key="8">
    <source>
        <dbReference type="EMBL" id="PNH21606.1"/>
    </source>
</evidence>
<dbReference type="InterPro" id="IPR011890">
    <property type="entry name" value="SMC_prok"/>
</dbReference>
<dbReference type="InterPro" id="IPR003395">
    <property type="entry name" value="RecF/RecN/SMC_N"/>
</dbReference>
<comment type="subcellular location">
    <subcellularLocation>
        <location evidence="6">Cytoplasm</location>
    </subcellularLocation>
</comment>
<comment type="subunit">
    <text evidence="6">Homodimer.</text>
</comment>
<feature type="coiled-coil region" evidence="6">
    <location>
        <begin position="381"/>
        <end position="422"/>
    </location>
</feature>
<evidence type="ECO:0000259" key="7">
    <source>
        <dbReference type="SMART" id="SM00968"/>
    </source>
</evidence>
<keyword evidence="1 6" id="KW-0963">Cytoplasm</keyword>
<gene>
    <name evidence="6" type="primary">smc</name>
    <name evidence="8" type="ORF">CAL30_05090</name>
</gene>
<keyword evidence="4 6" id="KW-0175">Coiled coil</keyword>
<feature type="domain" description="SMC hinge" evidence="7">
    <location>
        <begin position="523"/>
        <end position="641"/>
    </location>
</feature>
<dbReference type="Pfam" id="PF06470">
    <property type="entry name" value="SMC_hinge"/>
    <property type="match status" value="1"/>
</dbReference>
<dbReference type="Gene3D" id="3.30.70.1620">
    <property type="match status" value="1"/>
</dbReference>
<keyword evidence="2 6" id="KW-0547">Nucleotide-binding</keyword>
<dbReference type="GO" id="GO:0006260">
    <property type="term" value="P:DNA replication"/>
    <property type="evidence" value="ECO:0007669"/>
    <property type="project" value="UniProtKB-UniRule"/>
</dbReference>
<protein>
    <recommendedName>
        <fullName evidence="6">Chromosome partition protein Smc</fullName>
    </recommendedName>
</protein>
<dbReference type="GO" id="GO:0005737">
    <property type="term" value="C:cytoplasm"/>
    <property type="evidence" value="ECO:0007669"/>
    <property type="project" value="UniProtKB-SubCell"/>
</dbReference>
<dbReference type="InterPro" id="IPR036277">
    <property type="entry name" value="SMC_hinge_sf"/>
</dbReference>
<dbReference type="HAMAP" id="MF_01894">
    <property type="entry name" value="Smc_prok"/>
    <property type="match status" value="1"/>
</dbReference>
<dbReference type="Gene3D" id="3.40.50.300">
    <property type="entry name" value="P-loop containing nucleotide triphosphate hydrolases"/>
    <property type="match status" value="2"/>
</dbReference>
<evidence type="ECO:0000256" key="1">
    <source>
        <dbReference type="ARBA" id="ARBA00022490"/>
    </source>
</evidence>
<dbReference type="Pfam" id="PF02463">
    <property type="entry name" value="SMC_N"/>
    <property type="match status" value="1"/>
</dbReference>
<comment type="function">
    <text evidence="6">Required for chromosome condensation and partitioning.</text>
</comment>
<dbReference type="EMBL" id="NFMF01000007">
    <property type="protein sequence ID" value="PNH21606.1"/>
    <property type="molecule type" value="Genomic_DNA"/>
</dbReference>
<comment type="domain">
    <text evidence="6">Contains large globular domains required for ATP hydrolysis at each terminus and a third globular domain forming a flexible hinge near the middle of the molecule. These domains are separated by coiled-coil structures.</text>
</comment>
<keyword evidence="5 6" id="KW-0238">DNA-binding</keyword>
<dbReference type="RefSeq" id="WP_102889508.1">
    <property type="nucleotide sequence ID" value="NZ_NFMF01000007.1"/>
</dbReference>
<dbReference type="InterPro" id="IPR010935">
    <property type="entry name" value="SMC_hinge"/>
</dbReference>
<feature type="coiled-coil region" evidence="6">
    <location>
        <begin position="869"/>
        <end position="985"/>
    </location>
</feature>
<evidence type="ECO:0000256" key="2">
    <source>
        <dbReference type="ARBA" id="ARBA00022741"/>
    </source>
</evidence>
<evidence type="ECO:0000313" key="9">
    <source>
        <dbReference type="Proteomes" id="UP000242958"/>
    </source>
</evidence>
<comment type="caution">
    <text evidence="8">The sequence shown here is derived from an EMBL/GenBank/DDBJ whole genome shotgun (WGS) entry which is preliminary data.</text>
</comment>
<dbReference type="AlphaFoldDB" id="A0A2J8BA38"/>
<dbReference type="GO" id="GO:0030261">
    <property type="term" value="P:chromosome condensation"/>
    <property type="evidence" value="ECO:0007669"/>
    <property type="project" value="InterPro"/>
</dbReference>
<keyword evidence="3 6" id="KW-0067">ATP-binding</keyword>
<sequence>MQLVKMELRGFKSFADKTTLTFDQGITAIVGPNGSGKSNISDALRWVLGEQNVRQLRGQKAEDIIFAGTTIRRPLGVAEVSLYFDNSEHVLDIDFTEVVVTRRLFRSGDSEFLLNKKACRLKDIHALFADTGIGQDSMAVIGQNRVDRILNSKPEERRIIFEEVAGITRFKSRKEEGLRKLADTARNLERVGDLRAILEERLAPLKMERDNLVRFRALDKERLAYEGSLTLQALRNSEGLLEKAERSREVVLQEIEQGQQLIAEVETQRQSVLQQIAGDTEQAKKLDQQVLQVHNDWESLKERKEACIQRQAILVEQMKEIEEEKQTFAHRKEVYAKRVAAQKQQMVQRQRALQSAKQGLALLQGALGEAEVKEQALAQALGQQRNKRIQYEQEKELLARDLVHLQQQIEALGKDKEEASTAWQSGCQEQERLQQSYDAWVEKEKKLYDRSVQLQAAVQIKENLLRKSQQQYDKVYERYKKIQQVLVEKTQRVHVLQSMEEAFEGVGRAGKVVFAAEKEPWHQSLCGMVGRLCYIPSAYVTAIDIALGNAATFIIINNEGDARQAIAYLQKQKAGRTTFLPLDRIQPRHPSNVELAAVKEEGIIGFAHELLTYDERYAAVFSSLLGKTIVASSVDMAAKVARKYGQRLRMVCLDGTLFHPGGAMTGGSMGRQEGSLVRRHALVCSLEQTCNTLRTEGEMVEANVSQQAQALATIRSQYEDIQQAQDVCERQLHDISLQRMHAEKDRQLLQARTHDLQQRYEKIDQERRTVQAMVVEKEEALHQLIDFSEEDGDDLQHQRKEVLAAIQQYRQDLTESQVAVATLEEQIKQGERQGVEAVQRQHDLKADEARLGIRYEQGKKQLEETVQILQDCTVTIARKEQEVQEKDKEKEQFYRIRQGHFEQSRAYDAQLAELRLHVQEWEERLHRSEMKIEKYSAEIRHFEALLARQGFTRQQAMEQKKEGSLQALQQRVQVLQQQLATLGVVNPNAEEAYQTALAQQKFYDRQCEDLEVSRQQLQHLIKDIDAAMALQFSQAFDAIGKHFQTIFSRLFGGGMAQLVLSDEKEVLQSGVDMLISPPGKKKQALSLLSGGERALTVIALLLAFLAYHPAPFCFVDEVDAALDEANVERLAQYLQKYTDKTQFIVITHRRKTMEAAKTLQGITMEEKGVSRLVSIKIDDIMKEGI</sequence>
<evidence type="ECO:0000256" key="4">
    <source>
        <dbReference type="ARBA" id="ARBA00023054"/>
    </source>
</evidence>
<dbReference type="GO" id="GO:0007059">
    <property type="term" value="P:chromosome segregation"/>
    <property type="evidence" value="ECO:0007669"/>
    <property type="project" value="UniProtKB-UniRule"/>
</dbReference>
<dbReference type="Gene3D" id="1.20.1060.20">
    <property type="match status" value="1"/>
</dbReference>
<organism evidence="8 9">
    <name type="scientific">Megasphaera hutchinsoni</name>
    <dbReference type="NCBI Taxonomy" id="1588748"/>
    <lineage>
        <taxon>Bacteria</taxon>
        <taxon>Bacillati</taxon>
        <taxon>Bacillota</taxon>
        <taxon>Negativicutes</taxon>
        <taxon>Veillonellales</taxon>
        <taxon>Veillonellaceae</taxon>
        <taxon>Megasphaera</taxon>
    </lineage>
</organism>
<dbReference type="PANTHER" id="PTHR43977">
    <property type="entry name" value="STRUCTURAL MAINTENANCE OF CHROMOSOMES PROTEIN 3"/>
    <property type="match status" value="1"/>
</dbReference>
<dbReference type="GO" id="GO:0007062">
    <property type="term" value="P:sister chromatid cohesion"/>
    <property type="evidence" value="ECO:0007669"/>
    <property type="project" value="InterPro"/>
</dbReference>
<reference evidence="8 9" key="1">
    <citation type="submission" date="2017-05" db="EMBL/GenBank/DDBJ databases">
        <authorList>
            <person name="Song R."/>
            <person name="Chenine A.L."/>
            <person name="Ruprecht R.M."/>
        </authorList>
    </citation>
    <scope>NUCLEOTIDE SEQUENCE [LARGE SCALE GENOMIC DNA]</scope>
    <source>
        <strain evidence="8 9">KA00229</strain>
    </source>
</reference>
<dbReference type="GO" id="GO:0003677">
    <property type="term" value="F:DNA binding"/>
    <property type="evidence" value="ECO:0007669"/>
    <property type="project" value="UniProtKB-UniRule"/>
</dbReference>
<feature type="coiled-coil region" evidence="6">
    <location>
        <begin position="234"/>
        <end position="261"/>
    </location>
</feature>
<evidence type="ECO:0000256" key="3">
    <source>
        <dbReference type="ARBA" id="ARBA00022840"/>
    </source>
</evidence>
<dbReference type="SUPFAM" id="SSF75553">
    <property type="entry name" value="Smc hinge domain"/>
    <property type="match status" value="1"/>
</dbReference>
<evidence type="ECO:0000256" key="6">
    <source>
        <dbReference type="HAMAP-Rule" id="MF_01894"/>
    </source>
</evidence>
<dbReference type="InterPro" id="IPR027417">
    <property type="entry name" value="P-loop_NTPase"/>
</dbReference>
<comment type="similarity">
    <text evidence="6">Belongs to the SMC family.</text>
</comment>
<proteinExistence type="inferred from homology"/>
<name>A0A2J8BA38_9FIRM</name>